<sequence length="177" mass="19441">MSTTHPRTDLTEDRPRVAILGTRDVTPKRVQHASLSHIDFDSSRPQFGLEDAYNPVFGLIDHILDTQFEMPGAILTVGGQRGVPAAASHVGQVLGVDVRRRPAREDLGSSTREDLTGYEVLRAADRAVVIAVTDEAYDPERGLAESDQPFGEVDYGGQLASWAHRLFDPQHRTVVTL</sequence>
<dbReference type="RefSeq" id="WP_092664725.1">
    <property type="nucleotide sequence ID" value="NZ_FOCX01000055.1"/>
</dbReference>
<accession>A0A1H8WCW3</accession>
<dbReference type="Proteomes" id="UP000198775">
    <property type="component" value="Unassembled WGS sequence"/>
</dbReference>
<reference evidence="2" key="1">
    <citation type="submission" date="2016-10" db="EMBL/GenBank/DDBJ databases">
        <authorList>
            <person name="Varghese N."/>
            <person name="Submissions S."/>
        </authorList>
    </citation>
    <scope>NUCLEOTIDE SEQUENCE [LARGE SCALE GENOMIC DNA]</scope>
    <source>
        <strain evidence="2">IBRC-M 10043</strain>
    </source>
</reference>
<dbReference type="EMBL" id="FOCX01000055">
    <property type="protein sequence ID" value="SEP25480.1"/>
    <property type="molecule type" value="Genomic_DNA"/>
</dbReference>
<protein>
    <submittedName>
        <fullName evidence="1">Uncharacterized protein</fullName>
    </submittedName>
</protein>
<name>A0A1H8WCW3_9EURY</name>
<gene>
    <name evidence="1" type="ORF">SAMN05216388_105512</name>
</gene>
<evidence type="ECO:0000313" key="1">
    <source>
        <dbReference type="EMBL" id="SEP25480.1"/>
    </source>
</evidence>
<evidence type="ECO:0000313" key="2">
    <source>
        <dbReference type="Proteomes" id="UP000198775"/>
    </source>
</evidence>
<proteinExistence type="predicted"/>
<keyword evidence="2" id="KW-1185">Reference proteome</keyword>
<dbReference type="AlphaFoldDB" id="A0A1H8WCW3"/>
<organism evidence="1 2">
    <name type="scientific">Halorientalis persicus</name>
    <dbReference type="NCBI Taxonomy" id="1367881"/>
    <lineage>
        <taxon>Archaea</taxon>
        <taxon>Methanobacteriati</taxon>
        <taxon>Methanobacteriota</taxon>
        <taxon>Stenosarchaea group</taxon>
        <taxon>Halobacteria</taxon>
        <taxon>Halobacteriales</taxon>
        <taxon>Haloarculaceae</taxon>
        <taxon>Halorientalis</taxon>
    </lineage>
</organism>